<name>A0A068RX65_9FUNG</name>
<reference evidence="1" key="1">
    <citation type="submission" date="2013-08" db="EMBL/GenBank/DDBJ databases">
        <title>Gene expansion shapes genome architecture in the human pathogen Lichtheimia corymbifera: an evolutionary genomics analysis in the ancient terrestrial Mucorales (Mucoromycotina).</title>
        <authorList>
            <person name="Schwartze V.U."/>
            <person name="Winter S."/>
            <person name="Shelest E."/>
            <person name="Marcet-Houben M."/>
            <person name="Horn F."/>
            <person name="Wehner S."/>
            <person name="Hoffmann K."/>
            <person name="Riege K."/>
            <person name="Sammeth M."/>
            <person name="Nowrousian M."/>
            <person name="Valiante V."/>
            <person name="Linde J."/>
            <person name="Jacobsen I.D."/>
            <person name="Marz M."/>
            <person name="Brakhage A.A."/>
            <person name="Gabaldon T."/>
            <person name="Bocker S."/>
            <person name="Voigt K."/>
        </authorList>
    </citation>
    <scope>NUCLEOTIDE SEQUENCE [LARGE SCALE GENOMIC DNA]</scope>
    <source>
        <strain evidence="1">FSU 9682</strain>
    </source>
</reference>
<proteinExistence type="predicted"/>
<comment type="caution">
    <text evidence="1">The sequence shown here is derived from an EMBL/GenBank/DDBJ whole genome shotgun (WGS) entry which is preliminary data.</text>
</comment>
<protein>
    <submittedName>
        <fullName evidence="1">Uncharacterized protein</fullName>
    </submittedName>
</protein>
<dbReference type="Proteomes" id="UP000027586">
    <property type="component" value="Unassembled WGS sequence"/>
</dbReference>
<gene>
    <name evidence="1" type="ORF">LCOR_05976.1</name>
</gene>
<dbReference type="EMBL" id="CBTN010000025">
    <property type="protein sequence ID" value="CDH54758.1"/>
    <property type="molecule type" value="Genomic_DNA"/>
</dbReference>
<accession>A0A068RX65</accession>
<dbReference type="VEuPathDB" id="FungiDB:LCOR_05976.1"/>
<organism evidence="1 2">
    <name type="scientific">Lichtheimia corymbifera JMRC:FSU:9682</name>
    <dbReference type="NCBI Taxonomy" id="1263082"/>
    <lineage>
        <taxon>Eukaryota</taxon>
        <taxon>Fungi</taxon>
        <taxon>Fungi incertae sedis</taxon>
        <taxon>Mucoromycota</taxon>
        <taxon>Mucoromycotina</taxon>
        <taxon>Mucoromycetes</taxon>
        <taxon>Mucorales</taxon>
        <taxon>Lichtheimiaceae</taxon>
        <taxon>Lichtheimia</taxon>
    </lineage>
</organism>
<evidence type="ECO:0000313" key="1">
    <source>
        <dbReference type="EMBL" id="CDH54758.1"/>
    </source>
</evidence>
<evidence type="ECO:0000313" key="2">
    <source>
        <dbReference type="Proteomes" id="UP000027586"/>
    </source>
</evidence>
<dbReference type="AlphaFoldDB" id="A0A068RX65"/>
<sequence>MLPCIIPIALIWRTSIYVIRYDAGGPGTSSSKASSIFSRYDYGRASWSSGLIPLSWDFAFITLGEILQQQIARNLCIMQQAFGDIQAYRIMKKGWMVHVIWGEGWYRAYLLLQLLYVFLARNRFHGVLSVYNQQFYHNPSMGSRWTYRFASRHFNHHLLFIIAQGNLTTMTFWVMLSSQLQLHGIKKNVRFYNGDMIQPLKSTWTRIAKRTLDERIPIAWMWILETVPTGIHWNTDLINHPTCLLDETDVTISWWEWTR</sequence>
<keyword evidence="2" id="KW-1185">Reference proteome</keyword>